<gene>
    <name evidence="3" type="ORF">KEU06_01800</name>
</gene>
<evidence type="ECO:0000313" key="4">
    <source>
        <dbReference type="Proteomes" id="UP000680348"/>
    </source>
</evidence>
<evidence type="ECO:0000256" key="1">
    <source>
        <dbReference type="ARBA" id="ARBA00007031"/>
    </source>
</evidence>
<feature type="compositionally biased region" description="Basic residues" evidence="2">
    <location>
        <begin position="147"/>
        <end position="159"/>
    </location>
</feature>
<dbReference type="GO" id="GO:0003677">
    <property type="term" value="F:DNA binding"/>
    <property type="evidence" value="ECO:0007669"/>
    <property type="project" value="InterPro"/>
</dbReference>
<dbReference type="EMBL" id="JAGWCR010000001">
    <property type="protein sequence ID" value="MBS3647357.1"/>
    <property type="molecule type" value="Genomic_DNA"/>
</dbReference>
<feature type="region of interest" description="Disordered" evidence="2">
    <location>
        <begin position="127"/>
        <end position="159"/>
    </location>
</feature>
<dbReference type="Pfam" id="PF05443">
    <property type="entry name" value="ROS_MUCR"/>
    <property type="match status" value="1"/>
</dbReference>
<comment type="caution">
    <text evidence="3">The sequence shown here is derived from an EMBL/GenBank/DDBJ whole genome shotgun (WGS) entry which is preliminary data.</text>
</comment>
<organism evidence="3 4">
    <name type="scientific">Pseudaminobacter soli</name>
    <name type="common">ex Zhang et al. 2022</name>
    <dbReference type="NCBI Taxonomy" id="2831468"/>
    <lineage>
        <taxon>Bacteria</taxon>
        <taxon>Pseudomonadati</taxon>
        <taxon>Pseudomonadota</taxon>
        <taxon>Alphaproteobacteria</taxon>
        <taxon>Hyphomicrobiales</taxon>
        <taxon>Phyllobacteriaceae</taxon>
        <taxon>Pseudaminobacter</taxon>
    </lineage>
</organism>
<dbReference type="GO" id="GO:0006355">
    <property type="term" value="P:regulation of DNA-templated transcription"/>
    <property type="evidence" value="ECO:0007669"/>
    <property type="project" value="InterPro"/>
</dbReference>
<evidence type="ECO:0000256" key="2">
    <source>
        <dbReference type="SAM" id="MobiDB-lite"/>
    </source>
</evidence>
<proteinExistence type="inferred from homology"/>
<dbReference type="AlphaFoldDB" id="A0A942I193"/>
<dbReference type="GO" id="GO:0008270">
    <property type="term" value="F:zinc ion binding"/>
    <property type="evidence" value="ECO:0007669"/>
    <property type="project" value="InterPro"/>
</dbReference>
<accession>A0A942I193</accession>
<evidence type="ECO:0000313" key="3">
    <source>
        <dbReference type="EMBL" id="MBS3647357.1"/>
    </source>
</evidence>
<feature type="compositionally biased region" description="Low complexity" evidence="2">
    <location>
        <begin position="136"/>
        <end position="146"/>
    </location>
</feature>
<protein>
    <submittedName>
        <fullName evidence="3">MucR family transcriptional regulator</fullName>
    </submittedName>
</protein>
<comment type="similarity">
    <text evidence="1">Belongs to the ros/MucR family.</text>
</comment>
<sequence length="159" mass="17706">MRRRYVNDEQSSRLELIASIVSAYVSNNSVPMAHIGELVQTIHETLLRLESDTSSESQPLVPAVPIKKSVTSDYIISLEDGRRFRSLKRHLSAQYGMSPEQYRAKWNLPPDYPMVAPSYASARSALAKSIGLGRKPTTGEGSPGRPRTGRRGRTKKHAE</sequence>
<dbReference type="InterPro" id="IPR041920">
    <property type="entry name" value="ROS/MUCR_sf"/>
</dbReference>
<name>A0A942I193_9HYPH</name>
<reference evidence="3" key="1">
    <citation type="submission" date="2021-04" db="EMBL/GenBank/DDBJ databases">
        <title>Pseudaminobacter soli sp. nov., isolated from paddy soil contaminated by heavy metals.</title>
        <authorList>
            <person name="Zhang K."/>
        </authorList>
    </citation>
    <scope>NUCLEOTIDE SEQUENCE</scope>
    <source>
        <strain evidence="3">19-2017</strain>
    </source>
</reference>
<dbReference type="InterPro" id="IPR008807">
    <property type="entry name" value="ROS_MUCR"/>
</dbReference>
<dbReference type="Gene3D" id="1.10.10.1550">
    <property type="entry name" value="ROS/MUCR transcriptional regulator protein"/>
    <property type="match status" value="1"/>
</dbReference>
<dbReference type="Proteomes" id="UP000680348">
    <property type="component" value="Unassembled WGS sequence"/>
</dbReference>
<keyword evidence="4" id="KW-1185">Reference proteome</keyword>